<sequence>MPQAASAASLEEIEKLLRYRQGAYVANCVSTSDCTEEAKSLANAINDRNWWVPGVTSCKGSNTFAEVQACRLIRLGDNLALGHFSEVTHESDQLPASLQTVIDQYLPPNIAALAKAVGNSSEEKVAGHIALSDIEDGVLLADTWPKIPVIINGQNSKVLLDTGSSVTIISTRDAQRLGVKLLGGMGHARSYYGKGNEPVQWGILNELEITGSRFNDVLVRVGGQMSMLGLDMMLRVNSLLIDHDRVEFNLSSAALTDRFDHCVAPVKWSSDFLRSNQSIYVEAIIAGKPRPVGIDTGSMFELFTPIPLFGSDHPSATKPMWDVSGLRAVNQRTYQTDVTLHQRKYPMELSVLKDATPLAPFVLGWPAFDKLSLLLDNQAKKGCLLDAPN</sequence>
<dbReference type="InterPro" id="IPR001969">
    <property type="entry name" value="Aspartic_peptidase_AS"/>
</dbReference>
<gene>
    <name evidence="1" type="ORF">GCM10009425_44920</name>
</gene>
<dbReference type="CDD" id="cd05483">
    <property type="entry name" value="retropepsin_like_bacteria"/>
    <property type="match status" value="1"/>
</dbReference>
<reference evidence="2" key="1">
    <citation type="journal article" date="2019" name="Int. J. Syst. Evol. Microbiol.">
        <title>The Global Catalogue of Microorganisms (GCM) 10K type strain sequencing project: providing services to taxonomists for standard genome sequencing and annotation.</title>
        <authorList>
            <consortium name="The Broad Institute Genomics Platform"/>
            <consortium name="The Broad Institute Genome Sequencing Center for Infectious Disease"/>
            <person name="Wu L."/>
            <person name="Ma J."/>
        </authorList>
    </citation>
    <scope>NUCLEOTIDE SEQUENCE [LARGE SCALE GENOMIC DNA]</scope>
    <source>
        <strain evidence="2">JCM 13501</strain>
    </source>
</reference>
<protein>
    <recommendedName>
        <fullName evidence="3">Aspartyl protease</fullName>
    </recommendedName>
</protein>
<evidence type="ECO:0000313" key="2">
    <source>
        <dbReference type="Proteomes" id="UP000616499"/>
    </source>
</evidence>
<dbReference type="InterPro" id="IPR034122">
    <property type="entry name" value="Retropepsin-like_bacterial"/>
</dbReference>
<name>A0ABQ2H4R1_9PSED</name>
<dbReference type="PROSITE" id="PS00141">
    <property type="entry name" value="ASP_PROTEASE"/>
    <property type="match status" value="1"/>
</dbReference>
<dbReference type="Proteomes" id="UP000616499">
    <property type="component" value="Unassembled WGS sequence"/>
</dbReference>
<organism evidence="1 2">
    <name type="scientific">Pseudomonas asuensis</name>
    <dbReference type="NCBI Taxonomy" id="1825787"/>
    <lineage>
        <taxon>Bacteria</taxon>
        <taxon>Pseudomonadati</taxon>
        <taxon>Pseudomonadota</taxon>
        <taxon>Gammaproteobacteria</taxon>
        <taxon>Pseudomonadales</taxon>
        <taxon>Pseudomonadaceae</taxon>
        <taxon>Pseudomonas</taxon>
    </lineage>
</organism>
<dbReference type="SUPFAM" id="SSF50630">
    <property type="entry name" value="Acid proteases"/>
    <property type="match status" value="1"/>
</dbReference>
<dbReference type="EMBL" id="BMNW01000015">
    <property type="protein sequence ID" value="GGM29376.1"/>
    <property type="molecule type" value="Genomic_DNA"/>
</dbReference>
<comment type="caution">
    <text evidence="1">The sequence shown here is derived from an EMBL/GenBank/DDBJ whole genome shotgun (WGS) entry which is preliminary data.</text>
</comment>
<dbReference type="Gene3D" id="2.40.70.10">
    <property type="entry name" value="Acid Proteases"/>
    <property type="match status" value="1"/>
</dbReference>
<accession>A0ABQ2H4R1</accession>
<dbReference type="Pfam" id="PF13975">
    <property type="entry name" value="gag-asp_proteas"/>
    <property type="match status" value="1"/>
</dbReference>
<keyword evidence="2" id="KW-1185">Reference proteome</keyword>
<proteinExistence type="predicted"/>
<dbReference type="InterPro" id="IPR021109">
    <property type="entry name" value="Peptidase_aspartic_dom_sf"/>
</dbReference>
<evidence type="ECO:0000313" key="1">
    <source>
        <dbReference type="EMBL" id="GGM29376.1"/>
    </source>
</evidence>
<evidence type="ECO:0008006" key="3">
    <source>
        <dbReference type="Google" id="ProtNLM"/>
    </source>
</evidence>